<protein>
    <recommendedName>
        <fullName evidence="3">Carboxylic ester hydrolase</fullName>
        <ecNumber evidence="3">3.1.1.-</ecNumber>
    </recommendedName>
</protein>
<evidence type="ECO:0000259" key="4">
    <source>
        <dbReference type="Pfam" id="PF00135"/>
    </source>
</evidence>
<sequence>MHFSSLKSTAYLLISSVLTQHANAKSCAVVDKKANVAYTGITTSTGVETFKNIRYGLDTSGEGRFAPPRAFTPPHGYHYNATVEGPSCPQPPGWGFLFQTNTTYISEDCLNLNVAKPSWAKAGSKLPVMVYIYGGGYFTGTVNERTTAPDGLIHASVEAGEPVIYVGMNYRLNIFGFAASEALRPNKSLNVGLKDQRLALEWIQKNIEAFGGDKDRVTIFGQSSGGLSVGMQILAYGGSKPVPFHSAVMESTALEPTMASNLSFNSTAGVVALAGCNTTDDQSQAAIDCLRSLSMDTLLNLAVDQQVVSYTNNDGDIYLPTVDQDFLPLKASELLAQGKFAKVPVIAGWTEDDATLYVWTTIQTANDTKDFLSIIYKELSDPTFDELLDLYPIGEFQANITANLSAEFYRTAQIFRDIIITCPSFLFTQAMAKKYNTTSPPTYMYALNQTILGSYIDATELPGFGILHTSELPYLFNNIDLFNITDLELPGYTFDPTPSDYALARSLPLSWISLNKYGHPSKINGSLPGWTTSWPSGGGEGELFVIGGGDEGMSKVGSDGANKQLVKERLTERCSFLGREDVIEQLQYR</sequence>
<dbReference type="PROSITE" id="PS00122">
    <property type="entry name" value="CARBOXYLESTERASE_B_1"/>
    <property type="match status" value="1"/>
</dbReference>
<dbReference type="InterPro" id="IPR019826">
    <property type="entry name" value="Carboxylesterase_B_AS"/>
</dbReference>
<accession>A0A5N6JPY4</accession>
<evidence type="ECO:0000313" key="6">
    <source>
        <dbReference type="Proteomes" id="UP000326757"/>
    </source>
</evidence>
<dbReference type="AlphaFoldDB" id="A0A5N6JPY4"/>
<dbReference type="InterPro" id="IPR002018">
    <property type="entry name" value="CarbesteraseB"/>
</dbReference>
<dbReference type="PANTHER" id="PTHR11559">
    <property type="entry name" value="CARBOXYLESTERASE"/>
    <property type="match status" value="1"/>
</dbReference>
<dbReference type="InterPro" id="IPR050309">
    <property type="entry name" value="Type-B_Carboxylest/Lipase"/>
</dbReference>
<feature type="signal peptide" evidence="3">
    <location>
        <begin position="1"/>
        <end position="24"/>
    </location>
</feature>
<comment type="caution">
    <text evidence="5">The sequence shown here is derived from an EMBL/GenBank/DDBJ whole genome shotgun (WGS) entry which is preliminary data.</text>
</comment>
<evidence type="ECO:0000256" key="1">
    <source>
        <dbReference type="ARBA" id="ARBA00005964"/>
    </source>
</evidence>
<evidence type="ECO:0000313" key="5">
    <source>
        <dbReference type="EMBL" id="KAB8288475.1"/>
    </source>
</evidence>
<proteinExistence type="inferred from homology"/>
<dbReference type="EMBL" id="VIGI01000024">
    <property type="protein sequence ID" value="KAB8288475.1"/>
    <property type="molecule type" value="Genomic_DNA"/>
</dbReference>
<dbReference type="Pfam" id="PF00135">
    <property type="entry name" value="COesterase"/>
    <property type="match status" value="1"/>
</dbReference>
<comment type="similarity">
    <text evidence="1 3">Belongs to the type-B carboxylesterase/lipase family.</text>
</comment>
<gene>
    <name evidence="5" type="ORF">EYC80_010140</name>
</gene>
<dbReference type="SUPFAM" id="SSF53474">
    <property type="entry name" value="alpha/beta-Hydrolases"/>
    <property type="match status" value="1"/>
</dbReference>
<evidence type="ECO:0000256" key="2">
    <source>
        <dbReference type="ARBA" id="ARBA00022801"/>
    </source>
</evidence>
<dbReference type="GO" id="GO:0016787">
    <property type="term" value="F:hydrolase activity"/>
    <property type="evidence" value="ECO:0007669"/>
    <property type="project" value="UniProtKB-KW"/>
</dbReference>
<dbReference type="OrthoDB" id="408631at2759"/>
<organism evidence="5 6">
    <name type="scientific">Monilinia laxa</name>
    <name type="common">Brown rot fungus</name>
    <name type="synonym">Sclerotinia laxa</name>
    <dbReference type="NCBI Taxonomy" id="61186"/>
    <lineage>
        <taxon>Eukaryota</taxon>
        <taxon>Fungi</taxon>
        <taxon>Dikarya</taxon>
        <taxon>Ascomycota</taxon>
        <taxon>Pezizomycotina</taxon>
        <taxon>Leotiomycetes</taxon>
        <taxon>Helotiales</taxon>
        <taxon>Sclerotiniaceae</taxon>
        <taxon>Monilinia</taxon>
    </lineage>
</organism>
<keyword evidence="6" id="KW-1185">Reference proteome</keyword>
<dbReference type="Proteomes" id="UP000326757">
    <property type="component" value="Unassembled WGS sequence"/>
</dbReference>
<keyword evidence="2 3" id="KW-0378">Hydrolase</keyword>
<feature type="chain" id="PRO_5031608799" description="Carboxylic ester hydrolase" evidence="3">
    <location>
        <begin position="25"/>
        <end position="589"/>
    </location>
</feature>
<evidence type="ECO:0000256" key="3">
    <source>
        <dbReference type="RuleBase" id="RU361235"/>
    </source>
</evidence>
<name>A0A5N6JPY4_MONLA</name>
<dbReference type="Gene3D" id="3.40.50.1820">
    <property type="entry name" value="alpha/beta hydrolase"/>
    <property type="match status" value="1"/>
</dbReference>
<dbReference type="EC" id="3.1.1.-" evidence="3"/>
<reference evidence="5 6" key="1">
    <citation type="submission" date="2019-06" db="EMBL/GenBank/DDBJ databases">
        <title>Genome Sequence of the Brown Rot Fungal Pathogen Monilinia laxa.</title>
        <authorList>
            <person name="De Miccolis Angelini R.M."/>
            <person name="Landi L."/>
            <person name="Abate D."/>
            <person name="Pollastro S."/>
            <person name="Romanazzi G."/>
            <person name="Faretra F."/>
        </authorList>
    </citation>
    <scope>NUCLEOTIDE SEQUENCE [LARGE SCALE GENOMIC DNA]</scope>
    <source>
        <strain evidence="5 6">Mlax316</strain>
    </source>
</reference>
<dbReference type="InterPro" id="IPR029058">
    <property type="entry name" value="AB_hydrolase_fold"/>
</dbReference>
<keyword evidence="3" id="KW-0732">Signal</keyword>
<feature type="domain" description="Carboxylesterase type B" evidence="4">
    <location>
        <begin position="43"/>
        <end position="531"/>
    </location>
</feature>